<dbReference type="InterPro" id="IPR033704">
    <property type="entry name" value="dUTPase_trimeric"/>
</dbReference>
<keyword evidence="4" id="KW-0378">Hydrolase</keyword>
<evidence type="ECO:0000256" key="4">
    <source>
        <dbReference type="RuleBase" id="RU367024"/>
    </source>
</evidence>
<dbReference type="Pfam" id="PF00692">
    <property type="entry name" value="dUTPase"/>
    <property type="match status" value="1"/>
</dbReference>
<dbReference type="GO" id="GO:0000287">
    <property type="term" value="F:magnesium ion binding"/>
    <property type="evidence" value="ECO:0007669"/>
    <property type="project" value="UniProtKB-UniRule"/>
</dbReference>
<dbReference type="InterPro" id="IPR008181">
    <property type="entry name" value="dUTPase"/>
</dbReference>
<dbReference type="Proteomes" id="UP000693970">
    <property type="component" value="Unassembled WGS sequence"/>
</dbReference>
<feature type="domain" description="dUTPase-like" evidence="6">
    <location>
        <begin position="11"/>
        <end position="139"/>
    </location>
</feature>
<evidence type="ECO:0000313" key="8">
    <source>
        <dbReference type="Proteomes" id="UP000693970"/>
    </source>
</evidence>
<organism evidence="7 8">
    <name type="scientific">Nitzschia inconspicua</name>
    <dbReference type="NCBI Taxonomy" id="303405"/>
    <lineage>
        <taxon>Eukaryota</taxon>
        <taxon>Sar</taxon>
        <taxon>Stramenopiles</taxon>
        <taxon>Ochrophyta</taxon>
        <taxon>Bacillariophyta</taxon>
        <taxon>Bacillariophyceae</taxon>
        <taxon>Bacillariophycidae</taxon>
        <taxon>Bacillariales</taxon>
        <taxon>Bacillariaceae</taxon>
        <taxon>Nitzschia</taxon>
    </lineage>
</organism>
<keyword evidence="8" id="KW-1185">Reference proteome</keyword>
<name>A0A9K3M7J8_9STRA</name>
<evidence type="ECO:0000256" key="3">
    <source>
        <dbReference type="ARBA" id="ARBA00023080"/>
    </source>
</evidence>
<comment type="catalytic activity">
    <reaction evidence="4">
        <text>dUTP + H2O = dUMP + diphosphate + H(+)</text>
        <dbReference type="Rhea" id="RHEA:10248"/>
        <dbReference type="ChEBI" id="CHEBI:15377"/>
        <dbReference type="ChEBI" id="CHEBI:15378"/>
        <dbReference type="ChEBI" id="CHEBI:33019"/>
        <dbReference type="ChEBI" id="CHEBI:61555"/>
        <dbReference type="ChEBI" id="CHEBI:246422"/>
        <dbReference type="EC" id="3.6.1.23"/>
    </reaction>
</comment>
<dbReference type="OrthoDB" id="10261072at2759"/>
<keyword evidence="4" id="KW-0460">Magnesium</keyword>
<feature type="region of interest" description="Disordered" evidence="5">
    <location>
        <begin position="127"/>
        <end position="196"/>
    </location>
</feature>
<dbReference type="GO" id="GO:0046081">
    <property type="term" value="P:dUTP catabolic process"/>
    <property type="evidence" value="ECO:0007669"/>
    <property type="project" value="UniProtKB-UniRule"/>
</dbReference>
<dbReference type="CDD" id="cd07557">
    <property type="entry name" value="trimeric_dUTPase"/>
    <property type="match status" value="1"/>
</dbReference>
<dbReference type="InterPro" id="IPR029054">
    <property type="entry name" value="dUTPase-like"/>
</dbReference>
<dbReference type="PANTHER" id="PTHR11241">
    <property type="entry name" value="DEOXYURIDINE 5'-TRIPHOSPHATE NUCLEOTIDOHYDROLASE"/>
    <property type="match status" value="1"/>
</dbReference>
<dbReference type="EMBL" id="JAGRRH010000001">
    <property type="protein sequence ID" value="KAG7374730.1"/>
    <property type="molecule type" value="Genomic_DNA"/>
</dbReference>
<keyword evidence="3 4" id="KW-0546">Nucleotide metabolism</keyword>
<accession>A0A9K3M7J8</accession>
<evidence type="ECO:0000259" key="6">
    <source>
        <dbReference type="Pfam" id="PF00692"/>
    </source>
</evidence>
<proteinExistence type="inferred from homology"/>
<reference evidence="7" key="1">
    <citation type="journal article" date="2021" name="Sci. Rep.">
        <title>Diploid genomic architecture of Nitzschia inconspicua, an elite biomass production diatom.</title>
        <authorList>
            <person name="Oliver A."/>
            <person name="Podell S."/>
            <person name="Pinowska A."/>
            <person name="Traller J.C."/>
            <person name="Smith S.R."/>
            <person name="McClure R."/>
            <person name="Beliaev A."/>
            <person name="Bohutskyi P."/>
            <person name="Hill E.A."/>
            <person name="Rabines A."/>
            <person name="Zheng H."/>
            <person name="Allen L.Z."/>
            <person name="Kuo A."/>
            <person name="Grigoriev I.V."/>
            <person name="Allen A.E."/>
            <person name="Hazlebeck D."/>
            <person name="Allen E.E."/>
        </authorList>
    </citation>
    <scope>NUCLEOTIDE SEQUENCE</scope>
    <source>
        <strain evidence="7">Hildebrandi</strain>
    </source>
</reference>
<comment type="caution">
    <text evidence="7">The sequence shown here is derived from an EMBL/GenBank/DDBJ whole genome shotgun (WGS) entry which is preliminary data.</text>
</comment>
<evidence type="ECO:0000256" key="1">
    <source>
        <dbReference type="ARBA" id="ARBA00005142"/>
    </source>
</evidence>
<comment type="cofactor">
    <cofactor evidence="4">
        <name>Mg(2+)</name>
        <dbReference type="ChEBI" id="CHEBI:18420"/>
    </cofactor>
</comment>
<comment type="pathway">
    <text evidence="1 4">Pyrimidine metabolism; dUMP biosynthesis; dUMP from dCTP (dUTP route): step 2/2.</text>
</comment>
<reference evidence="7" key="2">
    <citation type="submission" date="2021-04" db="EMBL/GenBank/DDBJ databases">
        <authorList>
            <person name="Podell S."/>
        </authorList>
    </citation>
    <scope>NUCLEOTIDE SEQUENCE</scope>
    <source>
        <strain evidence="7">Hildebrandi</strain>
    </source>
</reference>
<gene>
    <name evidence="7" type="ORF">IV203_013825</name>
</gene>
<dbReference type="NCBIfam" id="NF001862">
    <property type="entry name" value="PRK00601.1"/>
    <property type="match status" value="1"/>
</dbReference>
<keyword evidence="4" id="KW-0479">Metal-binding</keyword>
<dbReference type="AlphaFoldDB" id="A0A9K3M7J8"/>
<comment type="function">
    <text evidence="4">Involved in nucleotide metabolism via production of dUMP, the immediate precursor of thymidine nucleotides, and decreases the intracellular concentration of dUTP so that uracil cannot be incorporated into DNA.</text>
</comment>
<feature type="compositionally biased region" description="Low complexity" evidence="5">
    <location>
        <begin position="152"/>
        <end position="161"/>
    </location>
</feature>
<dbReference type="GO" id="GO:0006226">
    <property type="term" value="P:dUMP biosynthetic process"/>
    <property type="evidence" value="ECO:0007669"/>
    <property type="project" value="UniProtKB-UniRule"/>
</dbReference>
<dbReference type="GO" id="GO:0004170">
    <property type="term" value="F:dUTP diphosphatase activity"/>
    <property type="evidence" value="ECO:0007669"/>
    <property type="project" value="UniProtKB-UniRule"/>
</dbReference>
<protein>
    <recommendedName>
        <fullName evidence="4">Deoxyuridine 5'-triphosphate nucleotidohydrolase</fullName>
        <shortName evidence="4">dUTPase</shortName>
        <ecNumber evidence="4">3.6.1.23</ecNumber>
    </recommendedName>
    <alternativeName>
        <fullName evidence="4">dUTP pyrophosphatase</fullName>
    </alternativeName>
</protein>
<evidence type="ECO:0000313" key="7">
    <source>
        <dbReference type="EMBL" id="KAG7374730.1"/>
    </source>
</evidence>
<evidence type="ECO:0000256" key="5">
    <source>
        <dbReference type="SAM" id="MobiDB-lite"/>
    </source>
</evidence>
<comment type="similarity">
    <text evidence="2 4">Belongs to the dUTPase family.</text>
</comment>
<dbReference type="NCBIfam" id="TIGR00576">
    <property type="entry name" value="dut"/>
    <property type="match status" value="1"/>
</dbReference>
<dbReference type="PANTHER" id="PTHR11241:SF0">
    <property type="entry name" value="DEOXYURIDINE 5'-TRIPHOSPHATE NUCLEOTIDOHYDROLASE"/>
    <property type="match status" value="1"/>
</dbReference>
<dbReference type="EC" id="3.6.1.23" evidence="4"/>
<evidence type="ECO:0000256" key="2">
    <source>
        <dbReference type="ARBA" id="ARBA00006581"/>
    </source>
</evidence>
<sequence>MTLQVKRLSDKAVLPVRGSEWAAGYDLSASRPTVIKAGGRGIVATDLSIACPAGTYGRIAPRSGLTVKNGIHVGAGVVDADYRGPVGVVLFNLGTEDLQIQPGDRIAQLILESIVMAPVEEVDELDDTVRGSDGFGSTGVEGMPPDAKRPRNTTAVTTNNTIISPANSNSDDDNEEKDDSNATAAAMDVSPNDDKQ</sequence>